<organism evidence="1 2">
    <name type="scientific">Candidatus Lumbricidiphila eiseniae</name>
    <dbReference type="NCBI Taxonomy" id="1969409"/>
    <lineage>
        <taxon>Bacteria</taxon>
        <taxon>Bacillati</taxon>
        <taxon>Actinomycetota</taxon>
        <taxon>Actinomycetes</taxon>
        <taxon>Micrococcales</taxon>
        <taxon>Microbacteriaceae</taxon>
        <taxon>Candidatus Lumbricidiphila</taxon>
    </lineage>
</organism>
<protein>
    <submittedName>
        <fullName evidence="1">Uncharacterized protein</fullName>
    </submittedName>
</protein>
<dbReference type="EMBL" id="NAEP01000024">
    <property type="protein sequence ID" value="PDQ35912.1"/>
    <property type="molecule type" value="Genomic_DNA"/>
</dbReference>
<dbReference type="Proteomes" id="UP000219994">
    <property type="component" value="Unassembled WGS sequence"/>
</dbReference>
<evidence type="ECO:0000313" key="1">
    <source>
        <dbReference type="EMBL" id="PDQ35912.1"/>
    </source>
</evidence>
<comment type="caution">
    <text evidence="1">The sequence shown here is derived from an EMBL/GenBank/DDBJ whole genome shotgun (WGS) entry which is preliminary data.</text>
</comment>
<reference evidence="2" key="1">
    <citation type="submission" date="2017-03" db="EMBL/GenBank/DDBJ databases">
        <authorList>
            <person name="Lund M.B."/>
        </authorList>
    </citation>
    <scope>NUCLEOTIDE SEQUENCE [LARGE SCALE GENOMIC DNA]</scope>
</reference>
<name>A0A2A6FSS7_9MICO</name>
<proteinExistence type="predicted"/>
<accession>A0A2A6FSS7</accession>
<gene>
    <name evidence="1" type="ORF">B5766_03285</name>
</gene>
<sequence length="105" mass="11081">MVAVVWFCVVLVGVGWCCLAGVFSGLVVDFGDDFLRFLAGRSLKVGACGQVVSGRSVTPREEAAHRPGVGVVELSAGERSTRYDLPLCDPVVGKSSIAQEIVARQ</sequence>
<evidence type="ECO:0000313" key="2">
    <source>
        <dbReference type="Proteomes" id="UP000219994"/>
    </source>
</evidence>
<dbReference type="AlphaFoldDB" id="A0A2A6FSS7"/>